<comment type="caution">
    <text evidence="10">The sequence shown here is derived from an EMBL/GenBank/DDBJ whole genome shotgun (WGS) entry which is preliminary data.</text>
</comment>
<comment type="pathway">
    <text evidence="1">Carbohydrate acid metabolism.</text>
</comment>
<dbReference type="RefSeq" id="WP_265790776.1">
    <property type="nucleotide sequence ID" value="NZ_BAABRS010000003.1"/>
</dbReference>
<dbReference type="Pfam" id="PF01202">
    <property type="entry name" value="SKI"/>
    <property type="match status" value="1"/>
</dbReference>
<evidence type="ECO:0000256" key="8">
    <source>
        <dbReference type="ARBA" id="ARBA00048090"/>
    </source>
</evidence>
<proteinExistence type="inferred from homology"/>
<gene>
    <name evidence="10" type="ORF">LQ318_12955</name>
</gene>
<accession>A0ABT3Q120</accession>
<dbReference type="NCBIfam" id="TIGR01313">
    <property type="entry name" value="therm_gnt_kin"/>
    <property type="match status" value="1"/>
</dbReference>
<evidence type="ECO:0000256" key="9">
    <source>
        <dbReference type="RuleBase" id="RU363066"/>
    </source>
</evidence>
<keyword evidence="11" id="KW-1185">Reference proteome</keyword>
<evidence type="ECO:0000256" key="3">
    <source>
        <dbReference type="ARBA" id="ARBA00012054"/>
    </source>
</evidence>
<dbReference type="EMBL" id="JAJNDC010000003">
    <property type="protein sequence ID" value="MCW9713814.1"/>
    <property type="molecule type" value="Genomic_DNA"/>
</dbReference>
<keyword evidence="4 9" id="KW-0808">Transferase</keyword>
<reference evidence="10 11" key="1">
    <citation type="submission" date="2021-11" db="EMBL/GenBank/DDBJ databases">
        <title>Aliifidinibius sp. nov., a new bacterium isolated from saline soil.</title>
        <authorList>
            <person name="Galisteo C."/>
            <person name="De La Haba R."/>
            <person name="Sanchez-Porro C."/>
            <person name="Ventosa A."/>
        </authorList>
    </citation>
    <scope>NUCLEOTIDE SEQUENCE [LARGE SCALE GENOMIC DNA]</scope>
    <source>
        <strain evidence="10 11">KACC 190600</strain>
    </source>
</reference>
<dbReference type="PANTHER" id="PTHR43442:SF3">
    <property type="entry name" value="GLUCONOKINASE-RELATED"/>
    <property type="match status" value="1"/>
</dbReference>
<comment type="catalytic activity">
    <reaction evidence="8 9">
        <text>D-gluconate + ATP = 6-phospho-D-gluconate + ADP + H(+)</text>
        <dbReference type="Rhea" id="RHEA:19433"/>
        <dbReference type="ChEBI" id="CHEBI:15378"/>
        <dbReference type="ChEBI" id="CHEBI:18391"/>
        <dbReference type="ChEBI" id="CHEBI:30616"/>
        <dbReference type="ChEBI" id="CHEBI:58759"/>
        <dbReference type="ChEBI" id="CHEBI:456216"/>
        <dbReference type="EC" id="2.7.1.12"/>
    </reaction>
</comment>
<evidence type="ECO:0000256" key="6">
    <source>
        <dbReference type="ARBA" id="ARBA00022777"/>
    </source>
</evidence>
<dbReference type="CDD" id="cd02021">
    <property type="entry name" value="GntK"/>
    <property type="match status" value="1"/>
</dbReference>
<evidence type="ECO:0000256" key="1">
    <source>
        <dbReference type="ARBA" id="ARBA00004761"/>
    </source>
</evidence>
<organism evidence="10 11">
    <name type="scientific">Fodinibius salicampi</name>
    <dbReference type="NCBI Taxonomy" id="1920655"/>
    <lineage>
        <taxon>Bacteria</taxon>
        <taxon>Pseudomonadati</taxon>
        <taxon>Balneolota</taxon>
        <taxon>Balneolia</taxon>
        <taxon>Balneolales</taxon>
        <taxon>Balneolaceae</taxon>
        <taxon>Fodinibius</taxon>
    </lineage>
</organism>
<dbReference type="InterPro" id="IPR031322">
    <property type="entry name" value="Shikimate/glucono_kinase"/>
</dbReference>
<keyword evidence="7 9" id="KW-0067">ATP-binding</keyword>
<evidence type="ECO:0000256" key="5">
    <source>
        <dbReference type="ARBA" id="ARBA00022741"/>
    </source>
</evidence>
<evidence type="ECO:0000256" key="7">
    <source>
        <dbReference type="ARBA" id="ARBA00022840"/>
    </source>
</evidence>
<keyword evidence="6 9" id="KW-0418">Kinase</keyword>
<name>A0ABT3Q120_9BACT</name>
<dbReference type="PANTHER" id="PTHR43442">
    <property type="entry name" value="GLUCONOKINASE-RELATED"/>
    <property type="match status" value="1"/>
</dbReference>
<dbReference type="Proteomes" id="UP001207337">
    <property type="component" value="Unassembled WGS sequence"/>
</dbReference>
<dbReference type="Gene3D" id="3.40.50.300">
    <property type="entry name" value="P-loop containing nucleotide triphosphate hydrolases"/>
    <property type="match status" value="1"/>
</dbReference>
<dbReference type="InterPro" id="IPR027417">
    <property type="entry name" value="P-loop_NTPase"/>
</dbReference>
<evidence type="ECO:0000313" key="10">
    <source>
        <dbReference type="EMBL" id="MCW9713814.1"/>
    </source>
</evidence>
<dbReference type="InterPro" id="IPR006001">
    <property type="entry name" value="Therm_gnt_kin"/>
</dbReference>
<dbReference type="EC" id="2.7.1.12" evidence="3 9"/>
<sequence length="161" mass="18013">MIYILMGVSGAGKTLIGNKLSKSLDIPFYDGDDFHPPANVQKMKSGEPLNDDDRRPWLESLANNMIKWEQNGGAILACSALKKSYRKILSSKTDTQFIYLKGSPSLIADRLAERSGHYMPPELLQSQFDALEEPNEALTVSVEPSPEEIVLTIMERLEEKK</sequence>
<evidence type="ECO:0000256" key="4">
    <source>
        <dbReference type="ARBA" id="ARBA00022679"/>
    </source>
</evidence>
<dbReference type="SUPFAM" id="SSF52540">
    <property type="entry name" value="P-loop containing nucleoside triphosphate hydrolases"/>
    <property type="match status" value="1"/>
</dbReference>
<protein>
    <recommendedName>
        <fullName evidence="3 9">Gluconokinase</fullName>
        <ecNumber evidence="3 9">2.7.1.12</ecNumber>
    </recommendedName>
</protein>
<comment type="similarity">
    <text evidence="2 9">Belongs to the gluconokinase GntK/GntV family.</text>
</comment>
<evidence type="ECO:0000313" key="11">
    <source>
        <dbReference type="Proteomes" id="UP001207337"/>
    </source>
</evidence>
<keyword evidence="5 9" id="KW-0547">Nucleotide-binding</keyword>
<evidence type="ECO:0000256" key="2">
    <source>
        <dbReference type="ARBA" id="ARBA00008420"/>
    </source>
</evidence>